<name>A0ABW4Q518_9MICC</name>
<dbReference type="EMBL" id="JBHUGA010000009">
    <property type="protein sequence ID" value="MFD1845792.1"/>
    <property type="molecule type" value="Genomic_DNA"/>
</dbReference>
<keyword evidence="6 7" id="KW-0472">Membrane</keyword>
<evidence type="ECO:0000256" key="6">
    <source>
        <dbReference type="ARBA" id="ARBA00023136"/>
    </source>
</evidence>
<accession>A0ABW4Q518</accession>
<dbReference type="InterPro" id="IPR039672">
    <property type="entry name" value="MFS_2"/>
</dbReference>
<feature type="transmembrane region" description="Helical" evidence="7">
    <location>
        <begin position="84"/>
        <end position="102"/>
    </location>
</feature>
<comment type="subcellular location">
    <subcellularLocation>
        <location evidence="1">Cell membrane</location>
        <topology evidence="1">Multi-pass membrane protein</topology>
    </subcellularLocation>
</comment>
<dbReference type="Gene3D" id="1.20.1250.20">
    <property type="entry name" value="MFS general substrate transporter like domains"/>
    <property type="match status" value="2"/>
</dbReference>
<dbReference type="InterPro" id="IPR036259">
    <property type="entry name" value="MFS_trans_sf"/>
</dbReference>
<dbReference type="CDD" id="cd17332">
    <property type="entry name" value="MFS_MelB_like"/>
    <property type="match status" value="1"/>
</dbReference>
<protein>
    <submittedName>
        <fullName evidence="8">Glycoside-pentoside-hexuronide (GPH):cation symporter</fullName>
    </submittedName>
</protein>
<evidence type="ECO:0000256" key="5">
    <source>
        <dbReference type="ARBA" id="ARBA00022989"/>
    </source>
</evidence>
<keyword evidence="4 7" id="KW-0812">Transmembrane</keyword>
<keyword evidence="3" id="KW-1003">Cell membrane</keyword>
<feature type="transmembrane region" description="Helical" evidence="7">
    <location>
        <begin position="183"/>
        <end position="204"/>
    </location>
</feature>
<dbReference type="PANTHER" id="PTHR11328">
    <property type="entry name" value="MAJOR FACILITATOR SUPERFAMILY DOMAIN-CONTAINING PROTEIN"/>
    <property type="match status" value="1"/>
</dbReference>
<dbReference type="PANTHER" id="PTHR11328:SF24">
    <property type="entry name" value="MAJOR FACILITATOR SUPERFAMILY (MFS) PROFILE DOMAIN-CONTAINING PROTEIN"/>
    <property type="match status" value="1"/>
</dbReference>
<feature type="transmembrane region" description="Helical" evidence="7">
    <location>
        <begin position="321"/>
        <end position="345"/>
    </location>
</feature>
<feature type="transmembrane region" description="Helical" evidence="7">
    <location>
        <begin position="224"/>
        <end position="246"/>
    </location>
</feature>
<evidence type="ECO:0000256" key="2">
    <source>
        <dbReference type="ARBA" id="ARBA00022448"/>
    </source>
</evidence>
<keyword evidence="5 7" id="KW-1133">Transmembrane helix</keyword>
<feature type="transmembrane region" description="Helical" evidence="7">
    <location>
        <begin position="46"/>
        <end position="64"/>
    </location>
</feature>
<evidence type="ECO:0000256" key="4">
    <source>
        <dbReference type="ARBA" id="ARBA00022692"/>
    </source>
</evidence>
<comment type="caution">
    <text evidence="8">The sequence shown here is derived from an EMBL/GenBank/DDBJ whole genome shotgun (WGS) entry which is preliminary data.</text>
</comment>
<evidence type="ECO:0000256" key="7">
    <source>
        <dbReference type="SAM" id="Phobius"/>
    </source>
</evidence>
<feature type="transmembrane region" description="Helical" evidence="7">
    <location>
        <begin position="404"/>
        <end position="429"/>
    </location>
</feature>
<evidence type="ECO:0000256" key="1">
    <source>
        <dbReference type="ARBA" id="ARBA00004651"/>
    </source>
</evidence>
<sequence length="449" mass="47048">MTNPSAAIEPRPIAIAGYGAGDIANSMAFTTIGMFLLVYYTDVAGIPAAAAGTVLLLAGLFNGVTDILAGRLADRNYHRRLGKFRPFLLFGAIPLLLCVAMFHVPGLDPAGKLIYAYVTYFGFCLAYSLVNVPYGALVGAMTRNPRSRARLASARTIGGLATTSILGVFVAPLLGAGADLQGIFTTLTIGFALAGTGLYLFCALSTREQLHQASPKLSLRQAGAALKGNTPLLVLCISSLLFMTSNVVTNTAKLFYLRDVLQRLDLFPIVALAQVLITLTLAATAPRLVHRFGKRSIYIAGGLTSAVGGILVFAAPTDLVWVALLGIFLALAGAASVSIMVWALIADTVEYGEWKTGVRSDGINYSLLSSTRKIGMAFGGALAAFALAWGGYQSGAAQQSESAMFGIRVAAGLAPALAILIAVAVMGWYRLTDHTHAELVATIQGRPSP</sequence>
<gene>
    <name evidence="8" type="ORF">ACFSFX_04190</name>
</gene>
<keyword evidence="2" id="KW-0813">Transport</keyword>
<evidence type="ECO:0000313" key="9">
    <source>
        <dbReference type="Proteomes" id="UP001597307"/>
    </source>
</evidence>
<reference evidence="9" key="1">
    <citation type="journal article" date="2019" name="Int. J. Syst. Evol. Microbiol.">
        <title>The Global Catalogue of Microorganisms (GCM) 10K type strain sequencing project: providing services to taxonomists for standard genome sequencing and annotation.</title>
        <authorList>
            <consortium name="The Broad Institute Genomics Platform"/>
            <consortium name="The Broad Institute Genome Sequencing Center for Infectious Disease"/>
            <person name="Wu L."/>
            <person name="Ma J."/>
        </authorList>
    </citation>
    <scope>NUCLEOTIDE SEQUENCE [LARGE SCALE GENOMIC DNA]</scope>
    <source>
        <strain evidence="9">JCM 11496</strain>
    </source>
</reference>
<feature type="transmembrane region" description="Helical" evidence="7">
    <location>
        <begin position="297"/>
        <end position="315"/>
    </location>
</feature>
<organism evidence="8 9">
    <name type="scientific">Arthrobacter flavus</name>
    <dbReference type="NCBI Taxonomy" id="95172"/>
    <lineage>
        <taxon>Bacteria</taxon>
        <taxon>Bacillati</taxon>
        <taxon>Actinomycetota</taxon>
        <taxon>Actinomycetes</taxon>
        <taxon>Micrococcales</taxon>
        <taxon>Micrococcaceae</taxon>
        <taxon>Arthrobacter</taxon>
    </lineage>
</organism>
<feature type="transmembrane region" description="Helical" evidence="7">
    <location>
        <begin position="266"/>
        <end position="285"/>
    </location>
</feature>
<dbReference type="InterPro" id="IPR018043">
    <property type="entry name" value="Na/Gal_symport_CS"/>
</dbReference>
<dbReference type="Pfam" id="PF13347">
    <property type="entry name" value="MFS_2"/>
    <property type="match status" value="1"/>
</dbReference>
<evidence type="ECO:0000256" key="3">
    <source>
        <dbReference type="ARBA" id="ARBA00022475"/>
    </source>
</evidence>
<proteinExistence type="predicted"/>
<keyword evidence="9" id="KW-1185">Reference proteome</keyword>
<dbReference type="Proteomes" id="UP001597307">
    <property type="component" value="Unassembled WGS sequence"/>
</dbReference>
<dbReference type="SUPFAM" id="SSF103473">
    <property type="entry name" value="MFS general substrate transporter"/>
    <property type="match status" value="1"/>
</dbReference>
<feature type="transmembrane region" description="Helical" evidence="7">
    <location>
        <begin position="157"/>
        <end position="177"/>
    </location>
</feature>
<dbReference type="PROSITE" id="PS00872">
    <property type="entry name" value="NA_GALACTOSIDE_SYMP"/>
    <property type="match status" value="1"/>
</dbReference>
<feature type="transmembrane region" description="Helical" evidence="7">
    <location>
        <begin position="374"/>
        <end position="392"/>
    </location>
</feature>
<dbReference type="RefSeq" id="WP_343878000.1">
    <property type="nucleotide sequence ID" value="NZ_BAAAIJ010000009.1"/>
</dbReference>
<feature type="transmembrane region" description="Helical" evidence="7">
    <location>
        <begin position="114"/>
        <end position="137"/>
    </location>
</feature>
<evidence type="ECO:0000313" key="8">
    <source>
        <dbReference type="EMBL" id="MFD1845792.1"/>
    </source>
</evidence>
<dbReference type="InterPro" id="IPR001927">
    <property type="entry name" value="Na/Gal_symport"/>
</dbReference>
<feature type="transmembrane region" description="Helical" evidence="7">
    <location>
        <begin position="12"/>
        <end position="40"/>
    </location>
</feature>
<dbReference type="NCBIfam" id="TIGR00792">
    <property type="entry name" value="gph"/>
    <property type="match status" value="1"/>
</dbReference>